<dbReference type="GO" id="GO:0005813">
    <property type="term" value="C:centrosome"/>
    <property type="evidence" value="ECO:0007669"/>
    <property type="project" value="TreeGrafter"/>
</dbReference>
<dbReference type="OMA" id="RENIIRM"/>
<dbReference type="GO" id="GO:0005814">
    <property type="term" value="C:centriole"/>
    <property type="evidence" value="ECO:0007669"/>
    <property type="project" value="TreeGrafter"/>
</dbReference>
<keyword evidence="1" id="KW-0175">Coiled coil</keyword>
<feature type="coiled-coil region" evidence="1">
    <location>
        <begin position="21"/>
        <end position="144"/>
    </location>
</feature>
<evidence type="ECO:0000256" key="2">
    <source>
        <dbReference type="SAM" id="MobiDB-lite"/>
    </source>
</evidence>
<dbReference type="GO" id="GO:0005829">
    <property type="term" value="C:cytosol"/>
    <property type="evidence" value="ECO:0007669"/>
    <property type="project" value="TreeGrafter"/>
</dbReference>
<proteinExistence type="predicted"/>
<dbReference type="GO" id="GO:0046599">
    <property type="term" value="P:regulation of centriole replication"/>
    <property type="evidence" value="ECO:0007669"/>
    <property type="project" value="TreeGrafter"/>
</dbReference>
<dbReference type="Proteomes" id="UP000695026">
    <property type="component" value="Unplaced"/>
</dbReference>
<dbReference type="KEGG" id="pbi:103049591"/>
<protein>
    <submittedName>
        <fullName evidence="4">Centrosomal protein of 295 kDa-like</fullName>
    </submittedName>
</protein>
<sequence length="212" mass="25334">MRRKVAGRLRLSPNEEAQLLKEEHERRRKLRLQQVREQERNIALQIRQDVKQRRDEHLNQLAEELEAEWQKTQEEKIKALENLYLSSLRAIGEGHREAKENEPDLEALAKQAEERRETAKKRYKEALKEQKNQKEKLLRDQTRRANARKHAFDVERERAARVASLPPPPPHPFENIELKNITTMKISDVDNFSLSRHHIFDPYVDREMNTEQ</sequence>
<dbReference type="PANTHER" id="PTHR21553">
    <property type="entry name" value="ALMS1-RELATED"/>
    <property type="match status" value="1"/>
</dbReference>
<reference evidence="4" key="1">
    <citation type="submission" date="2025-08" db="UniProtKB">
        <authorList>
            <consortium name="RefSeq"/>
        </authorList>
    </citation>
    <scope>IDENTIFICATION</scope>
    <source>
        <tissue evidence="4">Liver</tissue>
    </source>
</reference>
<evidence type="ECO:0000313" key="4">
    <source>
        <dbReference type="RefSeq" id="XP_007435335.1"/>
    </source>
</evidence>
<dbReference type="OrthoDB" id="6359887at2759"/>
<keyword evidence="3" id="KW-1185">Reference proteome</keyword>
<gene>
    <name evidence="4" type="primary">LOC103049591</name>
</gene>
<accession>A0A9F2R435</accession>
<feature type="non-terminal residue" evidence="4">
    <location>
        <position position="212"/>
    </location>
</feature>
<dbReference type="PANTHER" id="PTHR21553:SF26">
    <property type="entry name" value="ALMS MOTIF DOMAIN-CONTAINING PROTEIN"/>
    <property type="match status" value="1"/>
</dbReference>
<name>A0A9F2R435_PYTBI</name>
<evidence type="ECO:0000313" key="3">
    <source>
        <dbReference type="Proteomes" id="UP000695026"/>
    </source>
</evidence>
<feature type="region of interest" description="Disordered" evidence="2">
    <location>
        <begin position="145"/>
        <end position="173"/>
    </location>
</feature>
<feature type="compositionally biased region" description="Basic and acidic residues" evidence="2">
    <location>
        <begin position="150"/>
        <end position="160"/>
    </location>
</feature>
<evidence type="ECO:0000256" key="1">
    <source>
        <dbReference type="SAM" id="Coils"/>
    </source>
</evidence>
<organism evidence="3 4">
    <name type="scientific">Python bivittatus</name>
    <name type="common">Burmese python</name>
    <name type="synonym">Python molurus bivittatus</name>
    <dbReference type="NCBI Taxonomy" id="176946"/>
    <lineage>
        <taxon>Eukaryota</taxon>
        <taxon>Metazoa</taxon>
        <taxon>Chordata</taxon>
        <taxon>Craniata</taxon>
        <taxon>Vertebrata</taxon>
        <taxon>Euteleostomi</taxon>
        <taxon>Lepidosauria</taxon>
        <taxon>Squamata</taxon>
        <taxon>Bifurcata</taxon>
        <taxon>Unidentata</taxon>
        <taxon>Episquamata</taxon>
        <taxon>Toxicofera</taxon>
        <taxon>Serpentes</taxon>
        <taxon>Henophidia</taxon>
        <taxon>Pythonidae</taxon>
        <taxon>Python</taxon>
    </lineage>
</organism>
<dbReference type="RefSeq" id="XP_007435335.1">
    <property type="nucleotide sequence ID" value="XM_007435273.2"/>
</dbReference>
<dbReference type="GeneID" id="103049591"/>
<dbReference type="AlphaFoldDB" id="A0A9F2R435"/>